<comment type="caution">
    <text evidence="1">The sequence shown here is derived from an EMBL/GenBank/DDBJ whole genome shotgun (WGS) entry which is preliminary data.</text>
</comment>
<accession>A0A9P5XI94</accession>
<sequence length="172" mass="19132">MTLKEGLYRIRFVPVCIQPPFVGGVYARSTEIGEPIAAKADGPEDPPQVWEVRLQNGKYIITQPGFSTKLPFMGPGPVLAGWGLAEPSDKFPGGPILFKVGYQEFDIQPVGEGDSLMYSIKVPNPQGIHSPGLNAEFYVTEDKHILQSQAFWSNLRFKQPNPCWQFLPVSRK</sequence>
<dbReference type="EMBL" id="MU151085">
    <property type="protein sequence ID" value="KAF9451429.1"/>
    <property type="molecule type" value="Genomic_DNA"/>
</dbReference>
<evidence type="ECO:0000313" key="2">
    <source>
        <dbReference type="Proteomes" id="UP000807342"/>
    </source>
</evidence>
<name>A0A9P5XI94_9AGAR</name>
<protein>
    <submittedName>
        <fullName evidence="1">Uncharacterized protein</fullName>
    </submittedName>
</protein>
<dbReference type="OrthoDB" id="2905687at2759"/>
<keyword evidence="2" id="KW-1185">Reference proteome</keyword>
<organism evidence="1 2">
    <name type="scientific">Macrolepiota fuliginosa MF-IS2</name>
    <dbReference type="NCBI Taxonomy" id="1400762"/>
    <lineage>
        <taxon>Eukaryota</taxon>
        <taxon>Fungi</taxon>
        <taxon>Dikarya</taxon>
        <taxon>Basidiomycota</taxon>
        <taxon>Agaricomycotina</taxon>
        <taxon>Agaricomycetes</taxon>
        <taxon>Agaricomycetidae</taxon>
        <taxon>Agaricales</taxon>
        <taxon>Agaricineae</taxon>
        <taxon>Agaricaceae</taxon>
        <taxon>Macrolepiota</taxon>
    </lineage>
</organism>
<dbReference type="Gene3D" id="2.80.10.50">
    <property type="match status" value="1"/>
</dbReference>
<evidence type="ECO:0000313" key="1">
    <source>
        <dbReference type="EMBL" id="KAF9451429.1"/>
    </source>
</evidence>
<gene>
    <name evidence="1" type="ORF">P691DRAFT_807783</name>
</gene>
<dbReference type="AlphaFoldDB" id="A0A9P5XI94"/>
<dbReference type="Proteomes" id="UP000807342">
    <property type="component" value="Unassembled WGS sequence"/>
</dbReference>
<proteinExistence type="predicted"/>
<reference evidence="1" key="1">
    <citation type="submission" date="2020-11" db="EMBL/GenBank/DDBJ databases">
        <authorList>
            <consortium name="DOE Joint Genome Institute"/>
            <person name="Ahrendt S."/>
            <person name="Riley R."/>
            <person name="Andreopoulos W."/>
            <person name="Labutti K."/>
            <person name="Pangilinan J."/>
            <person name="Ruiz-Duenas F.J."/>
            <person name="Barrasa J.M."/>
            <person name="Sanchez-Garcia M."/>
            <person name="Camarero S."/>
            <person name="Miyauchi S."/>
            <person name="Serrano A."/>
            <person name="Linde D."/>
            <person name="Babiker R."/>
            <person name="Drula E."/>
            <person name="Ayuso-Fernandez I."/>
            <person name="Pacheco R."/>
            <person name="Padilla G."/>
            <person name="Ferreira P."/>
            <person name="Barriuso J."/>
            <person name="Kellner H."/>
            <person name="Castanera R."/>
            <person name="Alfaro M."/>
            <person name="Ramirez L."/>
            <person name="Pisabarro A.G."/>
            <person name="Kuo A."/>
            <person name="Tritt A."/>
            <person name="Lipzen A."/>
            <person name="He G."/>
            <person name="Yan M."/>
            <person name="Ng V."/>
            <person name="Cullen D."/>
            <person name="Martin F."/>
            <person name="Rosso M.-N."/>
            <person name="Henrissat B."/>
            <person name="Hibbett D."/>
            <person name="Martinez A.T."/>
            <person name="Grigoriev I.V."/>
        </authorList>
    </citation>
    <scope>NUCLEOTIDE SEQUENCE</scope>
    <source>
        <strain evidence="1">MF-IS2</strain>
    </source>
</reference>